<keyword evidence="1" id="KW-1133">Transmembrane helix</keyword>
<protein>
    <submittedName>
        <fullName evidence="2">Nuclear membrane organization protein Apq12</fullName>
    </submittedName>
</protein>
<dbReference type="Proteomes" id="UP001212411">
    <property type="component" value="Chromosome 3"/>
</dbReference>
<sequence>MALSQAFWGLIAKYMIDYGLTSEPDQILQKVEEVGKNIQQYESSFFKSLYKRNQPFSLPSLINILTLIVILYMSLIIINRATRIALALFRTLATISFFLLMVCAGVYWFLKGQ</sequence>
<gene>
    <name evidence="2" type="primary">apq12</name>
    <name evidence="2" type="ORF">SOMG_05030</name>
</gene>
<organism evidence="2 3">
    <name type="scientific">Schizosaccharomyces osmophilus</name>
    <dbReference type="NCBI Taxonomy" id="2545709"/>
    <lineage>
        <taxon>Eukaryota</taxon>
        <taxon>Fungi</taxon>
        <taxon>Dikarya</taxon>
        <taxon>Ascomycota</taxon>
        <taxon>Taphrinomycotina</taxon>
        <taxon>Schizosaccharomycetes</taxon>
        <taxon>Schizosaccharomycetales</taxon>
        <taxon>Schizosaccharomycetaceae</taxon>
        <taxon>Schizosaccharomyces</taxon>
    </lineage>
</organism>
<dbReference type="EMBL" id="CP115613">
    <property type="protein sequence ID" value="WBW75136.1"/>
    <property type="molecule type" value="Genomic_DNA"/>
</dbReference>
<keyword evidence="1" id="KW-0472">Membrane</keyword>
<evidence type="ECO:0000313" key="3">
    <source>
        <dbReference type="Proteomes" id="UP001212411"/>
    </source>
</evidence>
<proteinExistence type="predicted"/>
<feature type="transmembrane region" description="Helical" evidence="1">
    <location>
        <begin position="84"/>
        <end position="110"/>
    </location>
</feature>
<dbReference type="RefSeq" id="XP_056039379.1">
    <property type="nucleotide sequence ID" value="XM_056183805.1"/>
</dbReference>
<evidence type="ECO:0000313" key="2">
    <source>
        <dbReference type="EMBL" id="WBW75136.1"/>
    </source>
</evidence>
<keyword evidence="1" id="KW-0812">Transmembrane</keyword>
<accession>A0AAF0AWV0</accession>
<evidence type="ECO:0000256" key="1">
    <source>
        <dbReference type="SAM" id="Phobius"/>
    </source>
</evidence>
<feature type="transmembrane region" description="Helical" evidence="1">
    <location>
        <begin position="56"/>
        <end position="78"/>
    </location>
</feature>
<keyword evidence="3" id="KW-1185">Reference proteome</keyword>
<name>A0AAF0AWV0_9SCHI</name>
<dbReference type="GeneID" id="80878494"/>
<dbReference type="AlphaFoldDB" id="A0AAF0AWV0"/>
<dbReference type="InterPro" id="IPR024316">
    <property type="entry name" value="APQ12"/>
</dbReference>
<dbReference type="Pfam" id="PF12716">
    <property type="entry name" value="Apq12"/>
    <property type="match status" value="1"/>
</dbReference>
<dbReference type="KEGG" id="som:SOMG_05030"/>
<reference evidence="2 3" key="1">
    <citation type="journal article" date="2023" name="G3 (Bethesda)">
        <title>A high-quality reference genome for the fission yeast Schizosaccharomyces osmophilus.</title>
        <authorList>
            <person name="Jia G.S."/>
            <person name="Zhang W.C."/>
            <person name="Liang Y."/>
            <person name="Liu X.H."/>
            <person name="Rhind N."/>
            <person name="Pidoux A."/>
            <person name="Brysch-Herzberg M."/>
            <person name="Du L.L."/>
        </authorList>
    </citation>
    <scope>NUCLEOTIDE SEQUENCE [LARGE SCALE GENOMIC DNA]</scope>
    <source>
        <strain evidence="2 3">CBS 15793</strain>
    </source>
</reference>